<feature type="domain" description="CBS" evidence="3">
    <location>
        <begin position="51"/>
        <end position="110"/>
    </location>
</feature>
<protein>
    <submittedName>
        <fullName evidence="4">CBS domain-containing protein</fullName>
    </submittedName>
</protein>
<feature type="domain" description="CBS" evidence="3">
    <location>
        <begin position="137"/>
        <end position="194"/>
    </location>
</feature>
<accession>A0A7L6ASG0</accession>
<dbReference type="InterPro" id="IPR000644">
    <property type="entry name" value="CBS_dom"/>
</dbReference>
<organism evidence="4 5">
    <name type="scientific">Candidatus Thiothrix singaporensis</name>
    <dbReference type="NCBI Taxonomy" id="2799669"/>
    <lineage>
        <taxon>Bacteria</taxon>
        <taxon>Pseudomonadati</taxon>
        <taxon>Pseudomonadota</taxon>
        <taxon>Gammaproteobacteria</taxon>
        <taxon>Thiotrichales</taxon>
        <taxon>Thiotrichaceae</taxon>
        <taxon>Thiothrix</taxon>
    </lineage>
</organism>
<dbReference type="InterPro" id="IPR046342">
    <property type="entry name" value="CBS_dom_sf"/>
</dbReference>
<dbReference type="PANTHER" id="PTHR43080">
    <property type="entry name" value="CBS DOMAIN-CONTAINING PROTEIN CBSX3, MITOCHONDRIAL"/>
    <property type="match status" value="1"/>
</dbReference>
<keyword evidence="5" id="KW-1185">Reference proteome</keyword>
<evidence type="ECO:0000256" key="1">
    <source>
        <dbReference type="ARBA" id="ARBA00023122"/>
    </source>
</evidence>
<dbReference type="KEGG" id="this:HZT40_10925"/>
<evidence type="ECO:0000259" key="3">
    <source>
        <dbReference type="PROSITE" id="PS51371"/>
    </source>
</evidence>
<dbReference type="CDD" id="cd04586">
    <property type="entry name" value="CBS_pair_BON_assoc"/>
    <property type="match status" value="1"/>
</dbReference>
<evidence type="ECO:0000256" key="2">
    <source>
        <dbReference type="PROSITE-ProRule" id="PRU00703"/>
    </source>
</evidence>
<dbReference type="SUPFAM" id="SSF54631">
    <property type="entry name" value="CBS-domain pair"/>
    <property type="match status" value="1"/>
</dbReference>
<name>A0A7L6ASG0_9GAMM</name>
<dbReference type="SMART" id="SM00116">
    <property type="entry name" value="CBS"/>
    <property type="match status" value="2"/>
</dbReference>
<dbReference type="InterPro" id="IPR051257">
    <property type="entry name" value="Diverse_CBS-Domain"/>
</dbReference>
<dbReference type="PROSITE" id="PS51371">
    <property type="entry name" value="CBS"/>
    <property type="match status" value="2"/>
</dbReference>
<dbReference type="EMBL" id="CP059265">
    <property type="protein sequence ID" value="QLQ32014.1"/>
    <property type="molecule type" value="Genomic_DNA"/>
</dbReference>
<dbReference type="Gene3D" id="3.10.580.10">
    <property type="entry name" value="CBS-domain"/>
    <property type="match status" value="1"/>
</dbReference>
<dbReference type="Pfam" id="PF00571">
    <property type="entry name" value="CBS"/>
    <property type="match status" value="2"/>
</dbReference>
<sequence>MVLEKQDFLAALKDYHGEPSILPDELWWLYQSALGHAKVREKSAYPLADLMTAPVVTVHPDDLLRDVSILMLEKRVSGFPVVENDSLAGIVTEGDLMAAVGVPVRAPHTSWTQKVLNTWKRPFAPTAGSANKVRDVMTYSVIMAKPRDSLQHGLKLMSQHQVTRLVVVDNQQHVVGIVTRADILRFTSAAPQTTPPLPPANAG</sequence>
<keyword evidence="1 2" id="KW-0129">CBS domain</keyword>
<dbReference type="PANTHER" id="PTHR43080:SF2">
    <property type="entry name" value="CBS DOMAIN-CONTAINING PROTEIN"/>
    <property type="match status" value="1"/>
</dbReference>
<dbReference type="Proteomes" id="UP000510621">
    <property type="component" value="Chromosome"/>
</dbReference>
<evidence type="ECO:0000313" key="5">
    <source>
        <dbReference type="Proteomes" id="UP000510621"/>
    </source>
</evidence>
<reference evidence="4" key="1">
    <citation type="submission" date="2020-06" db="EMBL/GenBank/DDBJ databases">
        <title>Analysis procedures for assessing recovery of high quality, complete, closed genomes from Nanopore long read metagenome sequencing.</title>
        <authorList>
            <person name="Bessarab I."/>
            <person name="Arumugam K."/>
            <person name="Haryono M."/>
            <person name="Liu X."/>
            <person name="Roy S."/>
            <person name="Zuniga-Montanez R.E."/>
            <person name="Qiu G."/>
            <person name="Drautz-Moses D.I."/>
            <person name="Law Y.Y."/>
            <person name="Wuertz S."/>
            <person name="Lauro F.M."/>
            <person name="Huson D.H."/>
            <person name="Williams R.B."/>
        </authorList>
    </citation>
    <scope>NUCLEOTIDE SEQUENCE [LARGE SCALE GENOMIC DNA]</scope>
    <source>
        <strain evidence="4">SSD2</strain>
    </source>
</reference>
<proteinExistence type="predicted"/>
<gene>
    <name evidence="4" type="ORF">HZT40_10925</name>
</gene>
<dbReference type="AlphaFoldDB" id="A0A7L6ASG0"/>
<evidence type="ECO:0000313" key="4">
    <source>
        <dbReference type="EMBL" id="QLQ32014.1"/>
    </source>
</evidence>